<dbReference type="InterPro" id="IPR005177">
    <property type="entry name" value="Kinase-pyrophosphorylase"/>
</dbReference>
<keyword evidence="7" id="KW-1185">Reference proteome</keyword>
<dbReference type="GO" id="GO:0043531">
    <property type="term" value="F:ADP binding"/>
    <property type="evidence" value="ECO:0007669"/>
    <property type="project" value="UniProtKB-UniRule"/>
</dbReference>
<dbReference type="EMBL" id="CP000613">
    <property type="protein sequence ID" value="ACJ00171.1"/>
    <property type="molecule type" value="Genomic_DNA"/>
</dbReference>
<evidence type="ECO:0000256" key="1">
    <source>
        <dbReference type="ARBA" id="ARBA00022527"/>
    </source>
</evidence>
<proteinExistence type="inferred from homology"/>
<sequence length="317" mass="35356">MLSQAPGYPRTRRVVHPLIPVSVTGAALRQMNTDTMTKTFHLHLVSDATGETINSVARACVSQFDRVQPIEHFWNLVRTERQLDMAIEGIRDTPGLVMFTLVNDKLRRRLQDTCRDLQVPCIPVLDPLIAALGAYLGLESQSQPGRQHALDAEYFGRIDAMDFALNHDDGQSAWDLHEADVILVGVSRTSKTPTCIYLANRGIKAANVPFVPGCPLPPELDQLRRPLVVGLTKDAERLVQIRRNRLRLLNQGEDTSYTDPEKVRAELSEARRLYSRKGWPVIDVTRRSIEETAAEVMMILARRRAVPGEAGPGGTPV</sequence>
<dbReference type="GO" id="GO:0005524">
    <property type="term" value="F:ATP binding"/>
    <property type="evidence" value="ECO:0007669"/>
    <property type="project" value="InterPro"/>
</dbReference>
<comment type="similarity">
    <text evidence="5">Belongs to the pyruvate, phosphate/water dikinase regulatory protein family. PDRP subfamily.</text>
</comment>
<evidence type="ECO:0000256" key="4">
    <source>
        <dbReference type="ARBA" id="ARBA00022777"/>
    </source>
</evidence>
<dbReference type="HAMAP" id="MF_00921">
    <property type="entry name" value="PDRP"/>
    <property type="match status" value="1"/>
</dbReference>
<dbReference type="InterPro" id="IPR026565">
    <property type="entry name" value="PPDK_reg"/>
</dbReference>
<evidence type="ECO:0000313" key="7">
    <source>
        <dbReference type="Proteomes" id="UP000001591"/>
    </source>
</evidence>
<dbReference type="EC" id="2.7.11.32" evidence="5"/>
<name>B6IV47_RHOCS</name>
<dbReference type="HOGENOM" id="CLU_046206_2_0_5"/>
<dbReference type="PANTHER" id="PTHR31756">
    <property type="entry name" value="PYRUVATE, PHOSPHATE DIKINASE REGULATORY PROTEIN 1, CHLOROPLASTIC"/>
    <property type="match status" value="1"/>
</dbReference>
<keyword evidence="3 5" id="KW-0547">Nucleotide-binding</keyword>
<comment type="catalytic activity">
    <reaction evidence="5">
        <text>N(tele)-phospho-L-histidyl/L-threonyl-[pyruvate, phosphate dikinase] + ADP = N(tele)-phospho-L-histidyl/O-phospho-L-threonyl-[pyruvate, phosphate dikinase] + AMP + H(+)</text>
        <dbReference type="Rhea" id="RHEA:43692"/>
        <dbReference type="Rhea" id="RHEA-COMP:10650"/>
        <dbReference type="Rhea" id="RHEA-COMP:10651"/>
        <dbReference type="ChEBI" id="CHEBI:15378"/>
        <dbReference type="ChEBI" id="CHEBI:30013"/>
        <dbReference type="ChEBI" id="CHEBI:61977"/>
        <dbReference type="ChEBI" id="CHEBI:83586"/>
        <dbReference type="ChEBI" id="CHEBI:456215"/>
        <dbReference type="ChEBI" id="CHEBI:456216"/>
        <dbReference type="EC" id="2.7.11.32"/>
    </reaction>
</comment>
<dbReference type="PANTHER" id="PTHR31756:SF3">
    <property type="entry name" value="PYRUVATE, PHOSPHATE DIKINASE REGULATORY PROTEIN 1, CHLOROPLASTIC"/>
    <property type="match status" value="1"/>
</dbReference>
<comment type="function">
    <text evidence="5">Bifunctional serine/threonine kinase and phosphorylase involved in the regulation of the pyruvate, phosphate dikinase (PPDK) by catalyzing its phosphorylation/dephosphorylation.</text>
</comment>
<dbReference type="eggNOG" id="COG1806">
    <property type="taxonomic scope" value="Bacteria"/>
</dbReference>
<feature type="binding site" evidence="5">
    <location>
        <begin position="185"/>
        <end position="192"/>
    </location>
    <ligand>
        <name>ADP</name>
        <dbReference type="ChEBI" id="CHEBI:456216"/>
    </ligand>
</feature>
<dbReference type="KEGG" id="rce:RC1_2799"/>
<evidence type="ECO:0000256" key="3">
    <source>
        <dbReference type="ARBA" id="ARBA00022741"/>
    </source>
</evidence>
<dbReference type="STRING" id="414684.RC1_2799"/>
<evidence type="ECO:0000256" key="2">
    <source>
        <dbReference type="ARBA" id="ARBA00022679"/>
    </source>
</evidence>
<dbReference type="NCBIfam" id="NF003742">
    <property type="entry name" value="PRK05339.1"/>
    <property type="match status" value="1"/>
</dbReference>
<gene>
    <name evidence="6" type="ordered locus">RC1_2799</name>
</gene>
<keyword evidence="4 5" id="KW-0418">Kinase</keyword>
<organism evidence="6 7">
    <name type="scientific">Rhodospirillum centenum (strain ATCC 51521 / SW)</name>
    <dbReference type="NCBI Taxonomy" id="414684"/>
    <lineage>
        <taxon>Bacteria</taxon>
        <taxon>Pseudomonadati</taxon>
        <taxon>Pseudomonadota</taxon>
        <taxon>Alphaproteobacteria</taxon>
        <taxon>Rhodospirillales</taxon>
        <taxon>Rhodospirillaceae</taxon>
        <taxon>Rhodospirillum</taxon>
    </lineage>
</organism>
<dbReference type="AlphaFoldDB" id="B6IV47"/>
<keyword evidence="1 5" id="KW-0723">Serine/threonine-protein kinase</keyword>
<dbReference type="EC" id="2.7.4.27" evidence="5"/>
<evidence type="ECO:0000313" key="6">
    <source>
        <dbReference type="EMBL" id="ACJ00171.1"/>
    </source>
</evidence>
<dbReference type="GO" id="GO:0016776">
    <property type="term" value="F:phosphotransferase activity, phosphate group as acceptor"/>
    <property type="evidence" value="ECO:0007669"/>
    <property type="project" value="UniProtKB-UniRule"/>
</dbReference>
<reference evidence="6 7" key="1">
    <citation type="journal article" date="2010" name="BMC Genomics">
        <title>Metabolic flexibility revealed in the genome of the cyst-forming alpha-1 proteobacterium Rhodospirillum centenum.</title>
        <authorList>
            <person name="Lu Y.K."/>
            <person name="Marden J."/>
            <person name="Han M."/>
            <person name="Swingley W.D."/>
            <person name="Mastrian S.D."/>
            <person name="Chowdhury S.R."/>
            <person name="Hao J."/>
            <person name="Helmy T."/>
            <person name="Kim S."/>
            <person name="Kurdoglu A.A."/>
            <person name="Matthies H.J."/>
            <person name="Rollo D."/>
            <person name="Stothard P."/>
            <person name="Blankenship R.E."/>
            <person name="Bauer C.E."/>
            <person name="Touchman J.W."/>
        </authorList>
    </citation>
    <scope>NUCLEOTIDE SEQUENCE [LARGE SCALE GENOMIC DNA]</scope>
    <source>
        <strain evidence="7">ATCC 51521 / SW</strain>
    </source>
</reference>
<dbReference type="Proteomes" id="UP000001591">
    <property type="component" value="Chromosome"/>
</dbReference>
<accession>B6IV47</accession>
<dbReference type="Pfam" id="PF03618">
    <property type="entry name" value="Kinase-PPPase"/>
    <property type="match status" value="1"/>
</dbReference>
<comment type="catalytic activity">
    <reaction evidence="5">
        <text>N(tele)-phospho-L-histidyl/O-phospho-L-threonyl-[pyruvate, phosphate dikinase] + phosphate + H(+) = N(tele)-phospho-L-histidyl/L-threonyl-[pyruvate, phosphate dikinase] + diphosphate</text>
        <dbReference type="Rhea" id="RHEA:43696"/>
        <dbReference type="Rhea" id="RHEA-COMP:10650"/>
        <dbReference type="Rhea" id="RHEA-COMP:10651"/>
        <dbReference type="ChEBI" id="CHEBI:15378"/>
        <dbReference type="ChEBI" id="CHEBI:30013"/>
        <dbReference type="ChEBI" id="CHEBI:33019"/>
        <dbReference type="ChEBI" id="CHEBI:43474"/>
        <dbReference type="ChEBI" id="CHEBI:61977"/>
        <dbReference type="ChEBI" id="CHEBI:83586"/>
        <dbReference type="EC" id="2.7.4.27"/>
    </reaction>
</comment>
<keyword evidence="2 5" id="KW-0808">Transferase</keyword>
<protein>
    <recommendedName>
        <fullName evidence="5">Putative pyruvate, phosphate dikinase regulatory protein</fullName>
        <shortName evidence="5">PPDK regulatory protein</shortName>
        <ecNumber evidence="5">2.7.11.32</ecNumber>
        <ecNumber evidence="5">2.7.4.27</ecNumber>
    </recommendedName>
</protein>
<dbReference type="GO" id="GO:0004674">
    <property type="term" value="F:protein serine/threonine kinase activity"/>
    <property type="evidence" value="ECO:0007669"/>
    <property type="project" value="UniProtKB-UniRule"/>
</dbReference>
<evidence type="ECO:0000256" key="5">
    <source>
        <dbReference type="HAMAP-Rule" id="MF_00921"/>
    </source>
</evidence>